<protein>
    <submittedName>
        <fullName evidence="1">11918_t:CDS:1</fullName>
    </submittedName>
</protein>
<keyword evidence="2" id="KW-1185">Reference proteome</keyword>
<sequence length="56" mass="6173">MDLESAEREVRSSFGLEFADFSTPSTAVPPTPSGASGWMEDIKKVISFESVEEFWG</sequence>
<evidence type="ECO:0000313" key="1">
    <source>
        <dbReference type="EMBL" id="CAG8782113.1"/>
    </source>
</evidence>
<reference evidence="1" key="1">
    <citation type="submission" date="2021-06" db="EMBL/GenBank/DDBJ databases">
        <authorList>
            <person name="Kallberg Y."/>
            <person name="Tangrot J."/>
            <person name="Rosling A."/>
        </authorList>
    </citation>
    <scope>NUCLEOTIDE SEQUENCE</scope>
    <source>
        <strain evidence="1">CL356</strain>
    </source>
</reference>
<organism evidence="1 2">
    <name type="scientific">Acaulospora colombiana</name>
    <dbReference type="NCBI Taxonomy" id="27376"/>
    <lineage>
        <taxon>Eukaryota</taxon>
        <taxon>Fungi</taxon>
        <taxon>Fungi incertae sedis</taxon>
        <taxon>Mucoromycota</taxon>
        <taxon>Glomeromycotina</taxon>
        <taxon>Glomeromycetes</taxon>
        <taxon>Diversisporales</taxon>
        <taxon>Acaulosporaceae</taxon>
        <taxon>Acaulospora</taxon>
    </lineage>
</organism>
<name>A0ACA9R8M2_9GLOM</name>
<feature type="non-terminal residue" evidence="1">
    <location>
        <position position="56"/>
    </location>
</feature>
<gene>
    <name evidence="1" type="ORF">ACOLOM_LOCUS14362</name>
</gene>
<dbReference type="EMBL" id="CAJVPT010072704">
    <property type="protein sequence ID" value="CAG8782113.1"/>
    <property type="molecule type" value="Genomic_DNA"/>
</dbReference>
<accession>A0ACA9R8M2</accession>
<dbReference type="Proteomes" id="UP000789525">
    <property type="component" value="Unassembled WGS sequence"/>
</dbReference>
<evidence type="ECO:0000313" key="2">
    <source>
        <dbReference type="Proteomes" id="UP000789525"/>
    </source>
</evidence>
<comment type="caution">
    <text evidence="1">The sequence shown here is derived from an EMBL/GenBank/DDBJ whole genome shotgun (WGS) entry which is preliminary data.</text>
</comment>
<proteinExistence type="predicted"/>